<feature type="region of interest" description="Disordered" evidence="1">
    <location>
        <begin position="600"/>
        <end position="627"/>
    </location>
</feature>
<name>A0A8H5HA69_9AGAR</name>
<dbReference type="Proteomes" id="UP000565441">
    <property type="component" value="Unassembled WGS sequence"/>
</dbReference>
<feature type="region of interest" description="Disordered" evidence="1">
    <location>
        <begin position="547"/>
        <end position="566"/>
    </location>
</feature>
<feature type="compositionally biased region" description="Basic and acidic residues" evidence="1">
    <location>
        <begin position="547"/>
        <end position="558"/>
    </location>
</feature>
<feature type="compositionally biased region" description="Basic residues" evidence="1">
    <location>
        <begin position="25"/>
        <end position="35"/>
    </location>
</feature>
<gene>
    <name evidence="2" type="ORF">D9615_006522</name>
</gene>
<proteinExistence type="predicted"/>
<dbReference type="AlphaFoldDB" id="A0A8H5HA69"/>
<reference evidence="2 3" key="1">
    <citation type="journal article" date="2020" name="ISME J.">
        <title>Uncovering the hidden diversity of litter-decomposition mechanisms in mushroom-forming fungi.</title>
        <authorList>
            <person name="Floudas D."/>
            <person name="Bentzer J."/>
            <person name="Ahren D."/>
            <person name="Johansson T."/>
            <person name="Persson P."/>
            <person name="Tunlid A."/>
        </authorList>
    </citation>
    <scope>NUCLEOTIDE SEQUENCE [LARGE SCALE GENOMIC DNA]</scope>
    <source>
        <strain evidence="2 3">CBS 661.87</strain>
    </source>
</reference>
<sequence>MPFPVSSAYQNTRMLPTSSSTSSAHPHHKRGRRPPRGLWKSRVTVPPRLPPADSRTNNNHAVQSPPQSDTDDDDDATSSVNSKRHRRASSDSLTDDDHFFYWDYSRKCSPHSDRVSSWESSSKIMVTSTIAGPGPEAAAAKESCDLEDWEDLKELFARAAHQYENGDASEALPILRGVIHECHRFLTHYEDPSVLFLNTGHPPETHKPTTFLLASPPRERKCKCVELPTAFHVILGTVLFMFGNLIAQEPSLALDGEPDSPVPYWLATLDVFETGESLPSRTSGRNEFEAPEDWRMALVWGRTLVCIADETVTRARLANPNDGSAAIDFPVAEFSADDPDWPPESPFAAIAARRPPVTRRMSLSTASPNDLLALAMDQFSRGIFHMPHPQHHPLPPIPPQNQYPQFSCTTAPAAAAATATATATEAPAPAPAPLAPQETFSRAKELFTIASEVLLLAEKLPVPSERQTWAAWADAVFTQMKMEADVDAWRRPIQRARGRCWLVIGSARIDALEAALEAGEIDLGTSEEAREAREGLGRAVEFLERAKMGEEEEGRGGGEGEEEEERELRVLLAEALLTLGNLTPEEGKREELYARAQVEGGEDYLMGSEHGDDDEDDDAIMGDSRCL</sequence>
<evidence type="ECO:0000256" key="1">
    <source>
        <dbReference type="SAM" id="MobiDB-lite"/>
    </source>
</evidence>
<feature type="compositionally biased region" description="Polar residues" evidence="1">
    <location>
        <begin position="7"/>
        <end position="16"/>
    </location>
</feature>
<evidence type="ECO:0000313" key="2">
    <source>
        <dbReference type="EMBL" id="KAF5379514.1"/>
    </source>
</evidence>
<feature type="region of interest" description="Disordered" evidence="1">
    <location>
        <begin position="1"/>
        <end position="92"/>
    </location>
</feature>
<protein>
    <submittedName>
        <fullName evidence="2">Uncharacterized protein</fullName>
    </submittedName>
</protein>
<comment type="caution">
    <text evidence="2">The sequence shown here is derived from an EMBL/GenBank/DDBJ whole genome shotgun (WGS) entry which is preliminary data.</text>
</comment>
<accession>A0A8H5HA69</accession>
<keyword evidence="3" id="KW-1185">Reference proteome</keyword>
<feature type="compositionally biased region" description="Acidic residues" evidence="1">
    <location>
        <begin position="611"/>
        <end position="620"/>
    </location>
</feature>
<organism evidence="2 3">
    <name type="scientific">Tricholomella constricta</name>
    <dbReference type="NCBI Taxonomy" id="117010"/>
    <lineage>
        <taxon>Eukaryota</taxon>
        <taxon>Fungi</taxon>
        <taxon>Dikarya</taxon>
        <taxon>Basidiomycota</taxon>
        <taxon>Agaricomycotina</taxon>
        <taxon>Agaricomycetes</taxon>
        <taxon>Agaricomycetidae</taxon>
        <taxon>Agaricales</taxon>
        <taxon>Tricholomatineae</taxon>
        <taxon>Lyophyllaceae</taxon>
        <taxon>Tricholomella</taxon>
    </lineage>
</organism>
<dbReference type="OrthoDB" id="3204217at2759"/>
<dbReference type="EMBL" id="JAACJP010000016">
    <property type="protein sequence ID" value="KAF5379514.1"/>
    <property type="molecule type" value="Genomic_DNA"/>
</dbReference>
<evidence type="ECO:0000313" key="3">
    <source>
        <dbReference type="Proteomes" id="UP000565441"/>
    </source>
</evidence>